<dbReference type="PANTHER" id="PTHR35149:SF1">
    <property type="entry name" value="DUF5655 DOMAIN-CONTAINING PROTEIN"/>
    <property type="match status" value="1"/>
</dbReference>
<dbReference type="OrthoDB" id="9798761at2"/>
<dbReference type="AlphaFoldDB" id="A0A1B3SKC9"/>
<proteinExistence type="predicted"/>
<evidence type="ECO:0000313" key="2">
    <source>
        <dbReference type="EMBL" id="AOG60393.1"/>
    </source>
</evidence>
<dbReference type="InterPro" id="IPR004919">
    <property type="entry name" value="GmrSD_N"/>
</dbReference>
<keyword evidence="3" id="KW-1185">Reference proteome</keyword>
<dbReference type="Proteomes" id="UP000094378">
    <property type="component" value="Chromosome"/>
</dbReference>
<dbReference type="Pfam" id="PF03235">
    <property type="entry name" value="GmrSD_N"/>
    <property type="match status" value="1"/>
</dbReference>
<feature type="domain" description="GmrSD restriction endonucleases N-terminal" evidence="1">
    <location>
        <begin position="21"/>
        <end position="227"/>
    </location>
</feature>
<sequence>MVAEKICFYDLVGINEEGNVNNRILFTIPEFQRGYSWETEQLYEFLEDLKKGFTLRNEPGFSSLGVFYLYTKDQTNFEIIDGQQRFTTTLIVLEAAKSTLSVKNFKHSIYNEDRKRILSGYSKDSQLEKIYKEFFDFFISNKGKSDENLVDDTTVKNMINTYQDVKEYISEEFPTDDAKNEFYNYLLHEVHFWPYIERNDDVKIDLFMKLNSRGRQLSFSTLLKSYLYSIDDIELVNQGMQISKQSVFAKFYEESIEEPLMSNYLKAKKLDAKERFIQASAANFLHLNSWKYIDEFKNEDEPFSQAKAVFIGYTWLLKDLFKRLKAFNDGDKAVAYGQEFMNDLKVYMIKYVKYCVNYEHDICKKLADISIVKYNPLIVWLDIYAEANKLDKKVLNEIFELIFVYLYSRRLRWFVENKSQLEFDHKTDQLNPRNLSYAEIARKVTRETLKFEDIAQELKSLLNEELLEKVKAFFDGDFEIWKKSNMFEKTIQYKDYYLELLDKYNIKI</sequence>
<dbReference type="EMBL" id="CP017015">
    <property type="protein sequence ID" value="AOG60393.1"/>
    <property type="molecule type" value="Genomic_DNA"/>
</dbReference>
<organism evidence="2 3">
    <name type="scientific">Spiroplasma helicoides</name>
    <dbReference type="NCBI Taxonomy" id="216938"/>
    <lineage>
        <taxon>Bacteria</taxon>
        <taxon>Bacillati</taxon>
        <taxon>Mycoplasmatota</taxon>
        <taxon>Mollicutes</taxon>
        <taxon>Entomoplasmatales</taxon>
        <taxon>Spiroplasmataceae</taxon>
        <taxon>Spiroplasma</taxon>
    </lineage>
</organism>
<gene>
    <name evidence="2" type="ORF">SHELI_v1c04420</name>
</gene>
<dbReference type="PANTHER" id="PTHR35149">
    <property type="entry name" value="SLL5132 PROTEIN"/>
    <property type="match status" value="1"/>
</dbReference>
<evidence type="ECO:0000259" key="1">
    <source>
        <dbReference type="Pfam" id="PF03235"/>
    </source>
</evidence>
<evidence type="ECO:0000313" key="3">
    <source>
        <dbReference type="Proteomes" id="UP000094378"/>
    </source>
</evidence>
<reference evidence="2 3" key="1">
    <citation type="submission" date="2016-08" db="EMBL/GenBank/DDBJ databases">
        <title>Complete genome sequence of Spiroplasma helicoides TABS-2 (DSM 22551).</title>
        <authorList>
            <person name="Shen W.-Y."/>
            <person name="Lo W.-S."/>
            <person name="Lai Y.-C."/>
            <person name="Kuo C.-H."/>
        </authorList>
    </citation>
    <scope>NUCLEOTIDE SEQUENCE [LARGE SCALE GENOMIC DNA]</scope>
    <source>
        <strain evidence="2 3">TABS-2</strain>
    </source>
</reference>
<name>A0A1B3SKC9_9MOLU</name>
<dbReference type="RefSeq" id="WP_069116297.1">
    <property type="nucleotide sequence ID" value="NZ_CP017015.1"/>
</dbReference>
<dbReference type="KEGG" id="shj:SHELI_v1c04420"/>
<dbReference type="STRING" id="216938.SHELI_v1c04420"/>
<accession>A0A1B3SKC9</accession>
<protein>
    <recommendedName>
        <fullName evidence="1">GmrSD restriction endonucleases N-terminal domain-containing protein</fullName>
    </recommendedName>
</protein>